<evidence type="ECO:0000313" key="2">
    <source>
        <dbReference type="Proteomes" id="UP000003174"/>
    </source>
</evidence>
<evidence type="ECO:0000313" key="1">
    <source>
        <dbReference type="EMBL" id="EEG37256.1"/>
    </source>
</evidence>
<accession>C0EU45</accession>
<protein>
    <submittedName>
        <fullName evidence="1">Uncharacterized protein</fullName>
    </submittedName>
</protein>
<dbReference type="AlphaFoldDB" id="C0EU45"/>
<dbReference type="Proteomes" id="UP000003174">
    <property type="component" value="Unassembled WGS sequence"/>
</dbReference>
<comment type="caution">
    <text evidence="1">The sequence shown here is derived from an EMBL/GenBank/DDBJ whole genome shotgun (WGS) entry which is preliminary data.</text>
</comment>
<name>C0EU45_9FIRM</name>
<organism evidence="1 2">
    <name type="scientific">Anaerobutyricum hallii DSM 3353</name>
    <dbReference type="NCBI Taxonomy" id="411469"/>
    <lineage>
        <taxon>Bacteria</taxon>
        <taxon>Bacillati</taxon>
        <taxon>Bacillota</taxon>
        <taxon>Clostridia</taxon>
        <taxon>Lachnospirales</taxon>
        <taxon>Lachnospiraceae</taxon>
        <taxon>Anaerobutyricum</taxon>
    </lineage>
</organism>
<dbReference type="EMBL" id="ACEP01000047">
    <property type="protein sequence ID" value="EEG37256.1"/>
    <property type="molecule type" value="Genomic_DNA"/>
</dbReference>
<sequence>MYSLKTWKTSLNVVCTFGVFLALAFVADFPPAAPRFHQRTHRVRLKKLGITDKKSSHKIKNKKIPRVH</sequence>
<reference evidence="1 2" key="1">
    <citation type="submission" date="2009-01" db="EMBL/GenBank/DDBJ databases">
        <authorList>
            <person name="Fulton L."/>
            <person name="Clifton S."/>
            <person name="Fulton B."/>
            <person name="Xu J."/>
            <person name="Minx P."/>
            <person name="Pepin K.H."/>
            <person name="Johnson M."/>
            <person name="Bhonagiri V."/>
            <person name="Nash W.E."/>
            <person name="Mardis E.R."/>
            <person name="Wilson R.K."/>
        </authorList>
    </citation>
    <scope>NUCLEOTIDE SEQUENCE [LARGE SCALE GENOMIC DNA]</scope>
    <source>
        <strain evidence="1 2">DSM 3353</strain>
    </source>
</reference>
<reference evidence="1 2" key="2">
    <citation type="submission" date="2009-02" db="EMBL/GenBank/DDBJ databases">
        <title>Draft genome sequence of Eubacterium hallii (DSM 3353).</title>
        <authorList>
            <person name="Sudarsanam P."/>
            <person name="Ley R."/>
            <person name="Guruge J."/>
            <person name="Turnbaugh P.J."/>
            <person name="Mahowald M."/>
            <person name="Liep D."/>
            <person name="Gordon J."/>
        </authorList>
    </citation>
    <scope>NUCLEOTIDE SEQUENCE [LARGE SCALE GENOMIC DNA]</scope>
    <source>
        <strain evidence="1 2">DSM 3353</strain>
    </source>
</reference>
<proteinExistence type="predicted"/>
<gene>
    <name evidence="1" type="ORF">EUBHAL_00929</name>
</gene>